<evidence type="ECO:0000256" key="1">
    <source>
        <dbReference type="ARBA" id="ARBA00004167"/>
    </source>
</evidence>
<dbReference type="GO" id="GO:0016020">
    <property type="term" value="C:membrane"/>
    <property type="evidence" value="ECO:0007669"/>
    <property type="project" value="UniProtKB-SubCell"/>
</dbReference>
<gene>
    <name evidence="7" type="ORF">EJ08DRAFT_158100</name>
</gene>
<keyword evidence="3 6" id="KW-1133">Transmembrane helix</keyword>
<dbReference type="PANTHER" id="PTHR15549">
    <property type="entry name" value="PAIRED IMMUNOGLOBULIN-LIKE TYPE 2 RECEPTOR"/>
    <property type="match status" value="1"/>
</dbReference>
<protein>
    <submittedName>
        <fullName evidence="7">Uncharacterized protein</fullName>
    </submittedName>
</protein>
<dbReference type="InterPro" id="IPR051694">
    <property type="entry name" value="Immunoregulatory_rcpt-like"/>
</dbReference>
<evidence type="ECO:0000256" key="2">
    <source>
        <dbReference type="ARBA" id="ARBA00022692"/>
    </source>
</evidence>
<dbReference type="EMBL" id="MU007028">
    <property type="protein sequence ID" value="KAF2431978.1"/>
    <property type="molecule type" value="Genomic_DNA"/>
</dbReference>
<feature type="compositionally biased region" description="Low complexity" evidence="5">
    <location>
        <begin position="230"/>
        <end position="239"/>
    </location>
</feature>
<organism evidence="7 8">
    <name type="scientific">Tothia fuscella</name>
    <dbReference type="NCBI Taxonomy" id="1048955"/>
    <lineage>
        <taxon>Eukaryota</taxon>
        <taxon>Fungi</taxon>
        <taxon>Dikarya</taxon>
        <taxon>Ascomycota</taxon>
        <taxon>Pezizomycotina</taxon>
        <taxon>Dothideomycetes</taxon>
        <taxon>Pleosporomycetidae</taxon>
        <taxon>Venturiales</taxon>
        <taxon>Cylindrosympodiaceae</taxon>
        <taxon>Tothia</taxon>
    </lineage>
</organism>
<accession>A0A9P4U0I8</accession>
<feature type="transmembrane region" description="Helical" evidence="6">
    <location>
        <begin position="264"/>
        <end position="286"/>
    </location>
</feature>
<evidence type="ECO:0000256" key="3">
    <source>
        <dbReference type="ARBA" id="ARBA00022989"/>
    </source>
</evidence>
<feature type="region of interest" description="Disordered" evidence="5">
    <location>
        <begin position="191"/>
        <end position="211"/>
    </location>
</feature>
<feature type="region of interest" description="Disordered" evidence="5">
    <location>
        <begin position="418"/>
        <end position="511"/>
    </location>
</feature>
<keyword evidence="4 6" id="KW-0472">Membrane</keyword>
<dbReference type="AlphaFoldDB" id="A0A9P4U0I8"/>
<name>A0A9P4U0I8_9PEZI</name>
<comment type="subcellular location">
    <subcellularLocation>
        <location evidence="1">Membrane</location>
        <topology evidence="1">Single-pass membrane protein</topology>
    </subcellularLocation>
</comment>
<feature type="compositionally biased region" description="Low complexity" evidence="5">
    <location>
        <begin position="438"/>
        <end position="450"/>
    </location>
</feature>
<dbReference type="OrthoDB" id="3938859at2759"/>
<sequence length="511" mass="52270">MDHPYKRQKLSREPEKMARKLRQERRGLQVHRRQAVVVTEVALSVTENVSIDIDTNGVPTSTTTIAPTNLPAAATSAVATTVASSSVPGAASVVASSSPITAATPSPSRAASTAIGISSSASTPKPASVLSTVPSSVSATAPSSSILNSSNPVASSGLSSSGIVSAAGLGVGFNSSSSSSTLSSSLSPSSSSLELLSSSSPESSPLSSTLSSSSITESITSATPFVAPGVGVGTGATDPSSVPSGHSRNGTAKAPNSDGASPPVVAGAVVGSVGGMAVLLLLLVLVARWYKHHSRSVKYGSHQGDSATDLTPHGSLYPPPRRRSFLPAGAAAFINRMSGSHRGSVQPTLPDVQEHGFQKVAGRKLPSQFPSGMDEGPVEKDFEKTAAEATMAKRMRGVTQLSPSSSYYRDSNDTTQFFSTLGGVGEAPTPPPPLFATSSSEAPSPEAGPSNYQAAAADKEIIRPSPAKTPNITSSVGPFFRDFASPEPDPIKQQHYSPRPGLARKEVPNRY</sequence>
<dbReference type="GO" id="GO:0071944">
    <property type="term" value="C:cell periphery"/>
    <property type="evidence" value="ECO:0007669"/>
    <property type="project" value="UniProtKB-ARBA"/>
</dbReference>
<feature type="region of interest" description="Disordered" evidence="5">
    <location>
        <begin position="230"/>
        <end position="262"/>
    </location>
</feature>
<proteinExistence type="predicted"/>
<feature type="region of interest" description="Disordered" evidence="5">
    <location>
        <begin position="298"/>
        <end position="318"/>
    </location>
</feature>
<evidence type="ECO:0000256" key="5">
    <source>
        <dbReference type="SAM" id="MobiDB-lite"/>
    </source>
</evidence>
<evidence type="ECO:0000313" key="8">
    <source>
        <dbReference type="Proteomes" id="UP000800235"/>
    </source>
</evidence>
<evidence type="ECO:0000313" key="7">
    <source>
        <dbReference type="EMBL" id="KAF2431978.1"/>
    </source>
</evidence>
<comment type="caution">
    <text evidence="7">The sequence shown here is derived from an EMBL/GenBank/DDBJ whole genome shotgun (WGS) entry which is preliminary data.</text>
</comment>
<keyword evidence="8" id="KW-1185">Reference proteome</keyword>
<keyword evidence="2 6" id="KW-0812">Transmembrane</keyword>
<evidence type="ECO:0000256" key="6">
    <source>
        <dbReference type="SAM" id="Phobius"/>
    </source>
</evidence>
<evidence type="ECO:0000256" key="4">
    <source>
        <dbReference type="ARBA" id="ARBA00023136"/>
    </source>
</evidence>
<dbReference type="Proteomes" id="UP000800235">
    <property type="component" value="Unassembled WGS sequence"/>
</dbReference>
<reference evidence="7" key="1">
    <citation type="journal article" date="2020" name="Stud. Mycol.">
        <title>101 Dothideomycetes genomes: a test case for predicting lifestyles and emergence of pathogens.</title>
        <authorList>
            <person name="Haridas S."/>
            <person name="Albert R."/>
            <person name="Binder M."/>
            <person name="Bloem J."/>
            <person name="Labutti K."/>
            <person name="Salamov A."/>
            <person name="Andreopoulos B."/>
            <person name="Baker S."/>
            <person name="Barry K."/>
            <person name="Bills G."/>
            <person name="Bluhm B."/>
            <person name="Cannon C."/>
            <person name="Castanera R."/>
            <person name="Culley D."/>
            <person name="Daum C."/>
            <person name="Ezra D."/>
            <person name="Gonzalez J."/>
            <person name="Henrissat B."/>
            <person name="Kuo A."/>
            <person name="Liang C."/>
            <person name="Lipzen A."/>
            <person name="Lutzoni F."/>
            <person name="Magnuson J."/>
            <person name="Mondo S."/>
            <person name="Nolan M."/>
            <person name="Ohm R."/>
            <person name="Pangilinan J."/>
            <person name="Park H.-J."/>
            <person name="Ramirez L."/>
            <person name="Alfaro M."/>
            <person name="Sun H."/>
            <person name="Tritt A."/>
            <person name="Yoshinaga Y."/>
            <person name="Zwiers L.-H."/>
            <person name="Turgeon B."/>
            <person name="Goodwin S."/>
            <person name="Spatafora J."/>
            <person name="Crous P."/>
            <person name="Grigoriev I."/>
        </authorList>
    </citation>
    <scope>NUCLEOTIDE SEQUENCE</scope>
    <source>
        <strain evidence="7">CBS 130266</strain>
    </source>
</reference>
<feature type="compositionally biased region" description="Polar residues" evidence="5">
    <location>
        <begin position="240"/>
        <end position="250"/>
    </location>
</feature>